<feature type="chain" id="PRO_5040249060" evidence="8">
    <location>
        <begin position="23"/>
        <end position="835"/>
    </location>
</feature>
<feature type="transmembrane region" description="Helical" evidence="7">
    <location>
        <begin position="638"/>
        <end position="660"/>
    </location>
</feature>
<organism evidence="9 10">
    <name type="scientific">Colletotrichum lupini</name>
    <dbReference type="NCBI Taxonomy" id="145971"/>
    <lineage>
        <taxon>Eukaryota</taxon>
        <taxon>Fungi</taxon>
        <taxon>Dikarya</taxon>
        <taxon>Ascomycota</taxon>
        <taxon>Pezizomycotina</taxon>
        <taxon>Sordariomycetes</taxon>
        <taxon>Hypocreomycetidae</taxon>
        <taxon>Glomerellales</taxon>
        <taxon>Glomerellaceae</taxon>
        <taxon>Colletotrichum</taxon>
        <taxon>Colletotrichum acutatum species complex</taxon>
    </lineage>
</organism>
<dbReference type="RefSeq" id="XP_049139277.1">
    <property type="nucleotide sequence ID" value="XM_049282134.1"/>
</dbReference>
<keyword evidence="5 7" id="KW-0472">Membrane</keyword>
<name>A0A9Q8SI89_9PEZI</name>
<feature type="transmembrane region" description="Helical" evidence="7">
    <location>
        <begin position="287"/>
        <end position="308"/>
    </location>
</feature>
<feature type="transmembrane region" description="Helical" evidence="7">
    <location>
        <begin position="754"/>
        <end position="773"/>
    </location>
</feature>
<accession>A0A9Q8SI89</accession>
<dbReference type="Gene3D" id="1.20.1250.20">
    <property type="entry name" value="MFS general substrate transporter like domains"/>
    <property type="match status" value="1"/>
</dbReference>
<dbReference type="PANTHER" id="PTHR19432">
    <property type="entry name" value="SUGAR TRANSPORTER"/>
    <property type="match status" value="1"/>
</dbReference>
<feature type="transmembrane region" description="Helical" evidence="7">
    <location>
        <begin position="358"/>
        <end position="378"/>
    </location>
</feature>
<dbReference type="InterPro" id="IPR036259">
    <property type="entry name" value="MFS_trans_sf"/>
</dbReference>
<dbReference type="GeneID" id="73337144"/>
<evidence type="ECO:0000256" key="3">
    <source>
        <dbReference type="ARBA" id="ARBA00022692"/>
    </source>
</evidence>
<feature type="region of interest" description="Disordered" evidence="6">
    <location>
        <begin position="791"/>
        <end position="812"/>
    </location>
</feature>
<evidence type="ECO:0000256" key="7">
    <source>
        <dbReference type="SAM" id="Phobius"/>
    </source>
</evidence>
<feature type="compositionally biased region" description="Polar residues" evidence="6">
    <location>
        <begin position="195"/>
        <end position="204"/>
    </location>
</feature>
<keyword evidence="8" id="KW-0732">Signal</keyword>
<feature type="signal peptide" evidence="8">
    <location>
        <begin position="1"/>
        <end position="22"/>
    </location>
</feature>
<feature type="transmembrane region" description="Helical" evidence="7">
    <location>
        <begin position="411"/>
        <end position="430"/>
    </location>
</feature>
<feature type="transmembrane region" description="Helical" evidence="7">
    <location>
        <begin position="614"/>
        <end position="632"/>
    </location>
</feature>
<dbReference type="AlphaFoldDB" id="A0A9Q8SI89"/>
<reference evidence="9" key="1">
    <citation type="journal article" date="2021" name="Mol. Plant Microbe Interact.">
        <title>Complete Genome Sequence of the Plant-Pathogenic Fungus Colletotrichum lupini.</title>
        <authorList>
            <person name="Baroncelli R."/>
            <person name="Pensec F."/>
            <person name="Da Lio D."/>
            <person name="Boufleur T."/>
            <person name="Vicente I."/>
            <person name="Sarrocco S."/>
            <person name="Picot A."/>
            <person name="Baraldi E."/>
            <person name="Sukno S."/>
            <person name="Thon M."/>
            <person name="Le Floch G."/>
        </authorList>
    </citation>
    <scope>NUCLEOTIDE SEQUENCE</scope>
    <source>
        <strain evidence="9">IMI 504893</strain>
    </source>
</reference>
<dbReference type="GO" id="GO:0005886">
    <property type="term" value="C:plasma membrane"/>
    <property type="evidence" value="ECO:0007669"/>
    <property type="project" value="TreeGrafter"/>
</dbReference>
<feature type="transmembrane region" description="Helical" evidence="7">
    <location>
        <begin position="320"/>
        <end position="338"/>
    </location>
</feature>
<feature type="compositionally biased region" description="Polar residues" evidence="6">
    <location>
        <begin position="689"/>
        <end position="699"/>
    </location>
</feature>
<dbReference type="Pfam" id="PF13347">
    <property type="entry name" value="MFS_2"/>
    <property type="match status" value="1"/>
</dbReference>
<feature type="transmembrane region" description="Helical" evidence="7">
    <location>
        <begin position="549"/>
        <end position="572"/>
    </location>
</feature>
<feature type="region of interest" description="Disordered" evidence="6">
    <location>
        <begin position="673"/>
        <end position="706"/>
    </location>
</feature>
<feature type="compositionally biased region" description="Basic and acidic residues" evidence="6">
    <location>
        <begin position="206"/>
        <end position="215"/>
    </location>
</feature>
<sequence length="835" mass="90558">MCLDHQLLFLFATCSLYPSDHANLTCPRSHLAAFPVHPFTINTSCIRISFASLRQFICKFAPGSICHCQQSQDGAFGCRSPAVRYIAYGTAPHLPSPASNRIAWARIRNRPAPDSWSFSQGAVSSPANDAHSCHRSVIVRNRITLYQQPVFGGLVASSYLTARPSLKLAPLVGLSEIDFPNRFTSESRGRPMPSIAQSTESAPSNPKERGVRSERSPLLSSNNDDEGYFDHHAVLAAQQEDTQQTKSVWYLILLTISIGGLQIAWSVELSNGSPYLLSLGLSKSLMALVWIAGPLTGTLVQPYVGMLSDNCRLSWGKRKPFMVGGAIATIISLMFLAWTREIVGGIMSLFGADVESVAVKNTIICVAVVGIYVLDFAINTVQASIRAFIVDCAPAHQQEAANAMASRITGFGNIVGYIAGYINLPTYLWFLGDSQFKVLCAIASIALAATIAVSTTLIKERDPRLEGPPASGKPGVFSFFGKIFKSIKRLPPQIRRVCQVQLCAWVGFFPLLFYTSSYIGEIYVEPYLEANPHMTPEELDQLYERATRIGTFALLINSVVSLLTNVFLPFFVAPTYDSQPLGDLPGDSDSGEFGDEKASWLDRLQIPGFTLKRAWFASLILFSGAMFCTVIVRTVEAATALIGLVGITWAMTLWAPWAIISAEISRRDAKIRQRKQRQFSPSRGDGPASPSTVDSTADSDQTDLSDSEEADQAGVILGIHNMAIAAPQIIATVGSSIIFRIWQKPRGTPGDHSIAIVLALGGIAVLISSFFVASIKESASLPADAMVAAEEGDPATPGIRPGTGRSRNKSYEHLPRASIKRATLTRNKSFGGAEY</sequence>
<feature type="transmembrane region" description="Helical" evidence="7">
    <location>
        <begin position="248"/>
        <end position="267"/>
    </location>
</feature>
<dbReference type="PANTHER" id="PTHR19432:SF35">
    <property type="entry name" value="SOLUTE CARRIER FAMILY 45 MEMBER 3 ISOFORM X1"/>
    <property type="match status" value="1"/>
</dbReference>
<dbReference type="GO" id="GO:0008506">
    <property type="term" value="F:sucrose:proton symporter activity"/>
    <property type="evidence" value="ECO:0007669"/>
    <property type="project" value="TreeGrafter"/>
</dbReference>
<keyword evidence="4 7" id="KW-1133">Transmembrane helix</keyword>
<feature type="transmembrane region" description="Helical" evidence="7">
    <location>
        <begin position="497"/>
        <end position="519"/>
    </location>
</feature>
<evidence type="ECO:0000256" key="1">
    <source>
        <dbReference type="ARBA" id="ARBA00004141"/>
    </source>
</evidence>
<keyword evidence="10" id="KW-1185">Reference proteome</keyword>
<protein>
    <submittedName>
        <fullName evidence="9">General alpha-glucoside permease</fullName>
    </submittedName>
</protein>
<evidence type="ECO:0000256" key="5">
    <source>
        <dbReference type="ARBA" id="ARBA00023136"/>
    </source>
</evidence>
<keyword evidence="3 7" id="KW-0812">Transmembrane</keyword>
<evidence type="ECO:0000256" key="2">
    <source>
        <dbReference type="ARBA" id="ARBA00022448"/>
    </source>
</evidence>
<feature type="region of interest" description="Disordered" evidence="6">
    <location>
        <begin position="183"/>
        <end position="222"/>
    </location>
</feature>
<evidence type="ECO:0000313" key="10">
    <source>
        <dbReference type="Proteomes" id="UP000830671"/>
    </source>
</evidence>
<dbReference type="KEGG" id="clup:CLUP02_03107"/>
<evidence type="ECO:0000256" key="6">
    <source>
        <dbReference type="SAM" id="MobiDB-lite"/>
    </source>
</evidence>
<feature type="transmembrane region" description="Helical" evidence="7">
    <location>
        <begin position="436"/>
        <end position="458"/>
    </location>
</feature>
<feature type="transmembrane region" description="Helical" evidence="7">
    <location>
        <begin position="722"/>
        <end position="742"/>
    </location>
</feature>
<evidence type="ECO:0000256" key="8">
    <source>
        <dbReference type="SAM" id="SignalP"/>
    </source>
</evidence>
<dbReference type="EMBL" id="CP019474">
    <property type="protein sequence ID" value="UQC77638.1"/>
    <property type="molecule type" value="Genomic_DNA"/>
</dbReference>
<comment type="subcellular location">
    <subcellularLocation>
        <location evidence="1">Membrane</location>
        <topology evidence="1">Multi-pass membrane protein</topology>
    </subcellularLocation>
</comment>
<proteinExistence type="predicted"/>
<keyword evidence="2" id="KW-0813">Transport</keyword>
<evidence type="ECO:0000313" key="9">
    <source>
        <dbReference type="EMBL" id="UQC77638.1"/>
    </source>
</evidence>
<gene>
    <name evidence="9" type="ORF">CLUP02_03107</name>
</gene>
<evidence type="ECO:0000256" key="4">
    <source>
        <dbReference type="ARBA" id="ARBA00022989"/>
    </source>
</evidence>
<dbReference type="Proteomes" id="UP000830671">
    <property type="component" value="Chromosome 2"/>
</dbReference>
<dbReference type="SUPFAM" id="SSF103473">
    <property type="entry name" value="MFS general substrate transporter"/>
    <property type="match status" value="1"/>
</dbReference>